<dbReference type="Proteomes" id="UP001151518">
    <property type="component" value="Unassembled WGS sequence"/>
</dbReference>
<gene>
    <name evidence="2" type="ORF">GGI25_004380</name>
</gene>
<organism evidence="2 3">
    <name type="scientific">Coemansia spiralis</name>
    <dbReference type="NCBI Taxonomy" id="417178"/>
    <lineage>
        <taxon>Eukaryota</taxon>
        <taxon>Fungi</taxon>
        <taxon>Fungi incertae sedis</taxon>
        <taxon>Zoopagomycota</taxon>
        <taxon>Kickxellomycotina</taxon>
        <taxon>Kickxellomycetes</taxon>
        <taxon>Kickxellales</taxon>
        <taxon>Kickxellaceae</taxon>
        <taxon>Coemansia</taxon>
    </lineage>
</organism>
<evidence type="ECO:0000256" key="1">
    <source>
        <dbReference type="SAM" id="MobiDB-lite"/>
    </source>
</evidence>
<dbReference type="EMBL" id="JANBTW010000058">
    <property type="protein sequence ID" value="KAJ2674359.1"/>
    <property type="molecule type" value="Genomic_DNA"/>
</dbReference>
<comment type="caution">
    <text evidence="2">The sequence shown here is derived from an EMBL/GenBank/DDBJ whole genome shotgun (WGS) entry which is preliminary data.</text>
</comment>
<feature type="region of interest" description="Disordered" evidence="1">
    <location>
        <begin position="254"/>
        <end position="293"/>
    </location>
</feature>
<feature type="compositionally biased region" description="Basic and acidic residues" evidence="1">
    <location>
        <begin position="274"/>
        <end position="286"/>
    </location>
</feature>
<proteinExistence type="predicted"/>
<evidence type="ECO:0000313" key="3">
    <source>
        <dbReference type="Proteomes" id="UP001151518"/>
    </source>
</evidence>
<dbReference type="AlphaFoldDB" id="A0A9W8G4X1"/>
<sequence length="385" mass="42186">MAEALKTYACTCLNVRVHVQHTADERAALEDIANVLECTLDSSAIQVELSALVEVVPGSSIERNISVVRCLLCKHSVLYFLTAATQAQRQMPAPFTTAYLSAEARDPPDVAASQVRPEYSQPFGVLLLSAFADVTRPRQSAYTPREMQQKVAEFMQRQEAAKNERVREFIRAQDEELERVHRRTTDECSVLAEIISRAHPKAQTAQARAGHAGSSGLAAMLRGGVGAARSGQPRGAHAGRPVDIAEEPHVQAGLGHPVRSAEPPSRQSDEDYSDGEHEEDRFDSHAAPRTGSNLSQMLAGSMPIQIPRFGSSSLAGAHSLSRQEYQQRADEVEKSRRREQILRGLPKTFVPPHELMDQLHANDADLLIGSKPRDSYGLGRRHAPG</sequence>
<accession>A0A9W8G4X1</accession>
<protein>
    <submittedName>
        <fullName evidence="2">Uncharacterized protein</fullName>
    </submittedName>
</protein>
<evidence type="ECO:0000313" key="2">
    <source>
        <dbReference type="EMBL" id="KAJ2674359.1"/>
    </source>
</evidence>
<reference evidence="2" key="1">
    <citation type="submission" date="2022-07" db="EMBL/GenBank/DDBJ databases">
        <title>Phylogenomic reconstructions and comparative analyses of Kickxellomycotina fungi.</title>
        <authorList>
            <person name="Reynolds N.K."/>
            <person name="Stajich J.E."/>
            <person name="Barry K."/>
            <person name="Grigoriev I.V."/>
            <person name="Crous P."/>
            <person name="Smith M.E."/>
        </authorList>
    </citation>
    <scope>NUCLEOTIDE SEQUENCE</scope>
    <source>
        <strain evidence="2">NRRL 3115</strain>
    </source>
</reference>
<name>A0A9W8G4X1_9FUNG</name>
<dbReference type="OrthoDB" id="5592172at2759"/>